<evidence type="ECO:0000313" key="4">
    <source>
        <dbReference type="Proteomes" id="UP001500730"/>
    </source>
</evidence>
<dbReference type="Proteomes" id="UP001500730">
    <property type="component" value="Unassembled WGS sequence"/>
</dbReference>
<evidence type="ECO:0000256" key="2">
    <source>
        <dbReference type="SAM" id="Phobius"/>
    </source>
</evidence>
<keyword evidence="2" id="KW-0812">Transmembrane</keyword>
<name>A0ABN3LEW6_9MICO</name>
<keyword evidence="4" id="KW-1185">Reference proteome</keyword>
<evidence type="ECO:0000256" key="1">
    <source>
        <dbReference type="SAM" id="MobiDB-lite"/>
    </source>
</evidence>
<organism evidence="3 4">
    <name type="scientific">Terrabacter carboxydivorans</name>
    <dbReference type="NCBI Taxonomy" id="619730"/>
    <lineage>
        <taxon>Bacteria</taxon>
        <taxon>Bacillati</taxon>
        <taxon>Actinomycetota</taxon>
        <taxon>Actinomycetes</taxon>
        <taxon>Micrococcales</taxon>
        <taxon>Intrasporangiaceae</taxon>
        <taxon>Terrabacter</taxon>
    </lineage>
</organism>
<feature type="transmembrane region" description="Helical" evidence="2">
    <location>
        <begin position="67"/>
        <end position="87"/>
    </location>
</feature>
<comment type="caution">
    <text evidence="3">The sequence shown here is derived from an EMBL/GenBank/DDBJ whole genome shotgun (WGS) entry which is preliminary data.</text>
</comment>
<protein>
    <submittedName>
        <fullName evidence="3">Uncharacterized protein</fullName>
    </submittedName>
</protein>
<dbReference type="EMBL" id="BAAARE010000007">
    <property type="protein sequence ID" value="GAA2481081.1"/>
    <property type="molecule type" value="Genomic_DNA"/>
</dbReference>
<keyword evidence="2" id="KW-1133">Transmembrane helix</keyword>
<sequence>MALRLPGPVRVSHTVPVSDSGFVDEAPSGGGRPSRPGRVPRHTDRHAEPSAPPEPAARARRRPRPGFGTAGFVALVVGLLAFGAWAWSSRVHAGDVAAYESLAREVELLDRNLTPLGHSEVPPCREAPDGAVTRSYPPSTGPDAEQLVTYLVQAGWVRQDSDLPVYAHLTRTVGDHVLTADVLVPSDTSFVGSLSARSPGSSFGCLLH</sequence>
<keyword evidence="2" id="KW-0472">Membrane</keyword>
<gene>
    <name evidence="3" type="ORF">GCM10009858_18410</name>
</gene>
<feature type="region of interest" description="Disordered" evidence="1">
    <location>
        <begin position="1"/>
        <end position="63"/>
    </location>
</feature>
<evidence type="ECO:0000313" key="3">
    <source>
        <dbReference type="EMBL" id="GAA2481081.1"/>
    </source>
</evidence>
<accession>A0ABN3LEW6</accession>
<reference evidence="3 4" key="1">
    <citation type="journal article" date="2019" name="Int. J. Syst. Evol. Microbiol.">
        <title>The Global Catalogue of Microorganisms (GCM) 10K type strain sequencing project: providing services to taxonomists for standard genome sequencing and annotation.</title>
        <authorList>
            <consortium name="The Broad Institute Genomics Platform"/>
            <consortium name="The Broad Institute Genome Sequencing Center for Infectious Disease"/>
            <person name="Wu L."/>
            <person name="Ma J."/>
        </authorList>
    </citation>
    <scope>NUCLEOTIDE SEQUENCE [LARGE SCALE GENOMIC DNA]</scope>
    <source>
        <strain evidence="3 4">JCM 16259</strain>
    </source>
</reference>
<proteinExistence type="predicted"/>